<evidence type="ECO:0000313" key="3">
    <source>
        <dbReference type="Proteomes" id="UP000324222"/>
    </source>
</evidence>
<comment type="caution">
    <text evidence="2">The sequence shown here is derived from an EMBL/GenBank/DDBJ whole genome shotgun (WGS) entry which is preliminary data.</text>
</comment>
<sequence length="177" mass="18955">MSIICTCQTQRRHGGAEKEGAGREEDKDRVCGGSGKPLLHYASTTPYHSAGWWTPALSCCPAPLTHALAVPRTSRTPPPSTSMPENLAECMIYVCPALTRGSLRPTTKNRPSGEWRGRRGRVLEASGGGCRRRSDGHVNKGSTARNPRLGVLQVLVLHAGSACTTHSTASHARVSFI</sequence>
<dbReference type="AlphaFoldDB" id="A0A5B7H7C6"/>
<feature type="region of interest" description="Disordered" evidence="1">
    <location>
        <begin position="125"/>
        <end position="144"/>
    </location>
</feature>
<gene>
    <name evidence="2" type="ORF">E2C01_062230</name>
</gene>
<protein>
    <submittedName>
        <fullName evidence="2">Uncharacterized protein</fullName>
    </submittedName>
</protein>
<reference evidence="2 3" key="1">
    <citation type="submission" date="2019-05" db="EMBL/GenBank/DDBJ databases">
        <title>Another draft genome of Portunus trituberculatus and its Hox gene families provides insights of decapod evolution.</title>
        <authorList>
            <person name="Jeong J.-H."/>
            <person name="Song I."/>
            <person name="Kim S."/>
            <person name="Choi T."/>
            <person name="Kim D."/>
            <person name="Ryu S."/>
            <person name="Kim W."/>
        </authorList>
    </citation>
    <scope>NUCLEOTIDE SEQUENCE [LARGE SCALE GENOMIC DNA]</scope>
    <source>
        <tissue evidence="2">Muscle</tissue>
    </source>
</reference>
<evidence type="ECO:0000313" key="2">
    <source>
        <dbReference type="EMBL" id="MPC68040.1"/>
    </source>
</evidence>
<evidence type="ECO:0000256" key="1">
    <source>
        <dbReference type="SAM" id="MobiDB-lite"/>
    </source>
</evidence>
<accession>A0A5B7H7C6</accession>
<dbReference type="Proteomes" id="UP000324222">
    <property type="component" value="Unassembled WGS sequence"/>
</dbReference>
<name>A0A5B7H7C6_PORTR</name>
<proteinExistence type="predicted"/>
<dbReference type="EMBL" id="VSRR010027159">
    <property type="protein sequence ID" value="MPC68040.1"/>
    <property type="molecule type" value="Genomic_DNA"/>
</dbReference>
<organism evidence="2 3">
    <name type="scientific">Portunus trituberculatus</name>
    <name type="common">Swimming crab</name>
    <name type="synonym">Neptunus trituberculatus</name>
    <dbReference type="NCBI Taxonomy" id="210409"/>
    <lineage>
        <taxon>Eukaryota</taxon>
        <taxon>Metazoa</taxon>
        <taxon>Ecdysozoa</taxon>
        <taxon>Arthropoda</taxon>
        <taxon>Crustacea</taxon>
        <taxon>Multicrustacea</taxon>
        <taxon>Malacostraca</taxon>
        <taxon>Eumalacostraca</taxon>
        <taxon>Eucarida</taxon>
        <taxon>Decapoda</taxon>
        <taxon>Pleocyemata</taxon>
        <taxon>Brachyura</taxon>
        <taxon>Eubrachyura</taxon>
        <taxon>Portunoidea</taxon>
        <taxon>Portunidae</taxon>
        <taxon>Portuninae</taxon>
        <taxon>Portunus</taxon>
    </lineage>
</organism>
<keyword evidence="3" id="KW-1185">Reference proteome</keyword>